<dbReference type="InterPro" id="IPR036291">
    <property type="entry name" value="NAD(P)-bd_dom_sf"/>
</dbReference>
<keyword evidence="8" id="KW-1185">Reference proteome</keyword>
<organism evidence="7 8">
    <name type="scientific">Bacillus selenitireducens (strain ATCC 700615 / DSM 15326 / MLS10)</name>
    <dbReference type="NCBI Taxonomy" id="439292"/>
    <lineage>
        <taxon>Bacteria</taxon>
        <taxon>Bacillati</taxon>
        <taxon>Bacillota</taxon>
        <taxon>Bacilli</taxon>
        <taxon>Bacillales</taxon>
        <taxon>Bacillaceae</taxon>
        <taxon>Salisediminibacterium</taxon>
    </lineage>
</organism>
<dbReference type="OrthoDB" id="9805416at2"/>
<evidence type="ECO:0000256" key="2">
    <source>
        <dbReference type="ARBA" id="ARBA00023002"/>
    </source>
</evidence>
<proteinExistence type="inferred from homology"/>
<dbReference type="EMBL" id="CP001791">
    <property type="protein sequence ID" value="ADH98686.1"/>
    <property type="molecule type" value="Genomic_DNA"/>
</dbReference>
<evidence type="ECO:0000313" key="7">
    <source>
        <dbReference type="EMBL" id="ADH98686.1"/>
    </source>
</evidence>
<keyword evidence="3" id="KW-0520">NAD</keyword>
<dbReference type="Pfam" id="PF00389">
    <property type="entry name" value="2-Hacid_dh"/>
    <property type="match status" value="1"/>
</dbReference>
<accession>D6Y182</accession>
<evidence type="ECO:0000256" key="1">
    <source>
        <dbReference type="ARBA" id="ARBA00005854"/>
    </source>
</evidence>
<gene>
    <name evidence="7" type="ordered locus">Bsel_1172</name>
</gene>
<evidence type="ECO:0000313" key="8">
    <source>
        <dbReference type="Proteomes" id="UP000000271"/>
    </source>
</evidence>
<dbReference type="FunFam" id="3.40.50.720:FF:000462">
    <property type="entry name" value="Glyoxylate reductase (NADP+)"/>
    <property type="match status" value="1"/>
</dbReference>
<dbReference type="KEGG" id="bse:Bsel_1172"/>
<dbReference type="GO" id="GO:0047964">
    <property type="term" value="F:glyoxylate reductase (NADH) activity"/>
    <property type="evidence" value="ECO:0007669"/>
    <property type="project" value="UniProtKB-EC"/>
</dbReference>
<dbReference type="PANTHER" id="PTHR10996:SF178">
    <property type="entry name" value="2-HYDROXYACID DEHYDROGENASE YGL185C-RELATED"/>
    <property type="match status" value="1"/>
</dbReference>
<dbReference type="PANTHER" id="PTHR10996">
    <property type="entry name" value="2-HYDROXYACID DEHYDROGENASE-RELATED"/>
    <property type="match status" value="1"/>
</dbReference>
<reference evidence="7" key="1">
    <citation type="submission" date="2009-10" db="EMBL/GenBank/DDBJ databases">
        <title>Complete sequence of Bacillus selenitireducens MLS10.</title>
        <authorList>
            <consortium name="US DOE Joint Genome Institute"/>
            <person name="Lucas S."/>
            <person name="Copeland A."/>
            <person name="Lapidus A."/>
            <person name="Glavina del Rio T."/>
            <person name="Dalin E."/>
            <person name="Tice H."/>
            <person name="Bruce D."/>
            <person name="Goodwin L."/>
            <person name="Pitluck S."/>
            <person name="Sims D."/>
            <person name="Brettin T."/>
            <person name="Detter J.C."/>
            <person name="Han C."/>
            <person name="Larimer F."/>
            <person name="Land M."/>
            <person name="Hauser L."/>
            <person name="Kyrpides N."/>
            <person name="Ovchinnikova G."/>
            <person name="Stolz J."/>
        </authorList>
    </citation>
    <scope>NUCLEOTIDE SEQUENCE [LARGE SCALE GENOMIC DNA]</scope>
    <source>
        <strain evidence="7">MLS10</strain>
    </source>
</reference>
<dbReference type="RefSeq" id="WP_013172110.1">
    <property type="nucleotide sequence ID" value="NC_014219.1"/>
</dbReference>
<dbReference type="InterPro" id="IPR029752">
    <property type="entry name" value="D-isomer_DH_CS1"/>
</dbReference>
<dbReference type="SUPFAM" id="SSF52283">
    <property type="entry name" value="Formate/glycerate dehydrogenase catalytic domain-like"/>
    <property type="match status" value="1"/>
</dbReference>
<evidence type="ECO:0000256" key="4">
    <source>
        <dbReference type="RuleBase" id="RU003719"/>
    </source>
</evidence>
<sequence length="327" mass="36015">MGKPFVYVTRKVPEHCLGELREFAEVEMWHEEEIPVDRETLLAKAKDATGLITMLSDKVNAELMDAAPNLKVIANLAVGFDNIDVEGATARGIVVSNTPNVLTDTTADLTFSLLMATARRIPEAVNYVREGQWKNWGPLLMAGTDIHHKTIGIVGMGRIGATVAKRATGFDMEILYHNRSRKPEAEAELGATYVSFDELIEKSDYVVCLAPLTPETKELFDLAAFRKMKDSAIFINASRGAVVKEDDLQQALDEKEIAAAGLDVFLNEPIGADHPLLKYDNVVALPHIGSASVETREEMTRLVGRHCANVIVGRKPEYIVNESVWKG</sequence>
<name>D6Y182_BACIE</name>
<dbReference type="EC" id="1.1.1.26" evidence="7"/>
<protein>
    <submittedName>
        <fullName evidence="7">Glyoxylate reductase</fullName>
        <ecNumber evidence="7">1.1.1.26</ecNumber>
    </submittedName>
</protein>
<keyword evidence="2 4" id="KW-0560">Oxidoreductase</keyword>
<dbReference type="GO" id="GO:0051287">
    <property type="term" value="F:NAD binding"/>
    <property type="evidence" value="ECO:0007669"/>
    <property type="project" value="InterPro"/>
</dbReference>
<evidence type="ECO:0000256" key="3">
    <source>
        <dbReference type="ARBA" id="ARBA00023027"/>
    </source>
</evidence>
<evidence type="ECO:0000259" key="5">
    <source>
        <dbReference type="Pfam" id="PF00389"/>
    </source>
</evidence>
<feature type="domain" description="D-isomer specific 2-hydroxyacid dehydrogenase NAD-binding" evidence="6">
    <location>
        <begin position="111"/>
        <end position="289"/>
    </location>
</feature>
<dbReference type="Proteomes" id="UP000000271">
    <property type="component" value="Chromosome"/>
</dbReference>
<comment type="similarity">
    <text evidence="1 4">Belongs to the D-isomer specific 2-hydroxyacid dehydrogenase family.</text>
</comment>
<dbReference type="InterPro" id="IPR050223">
    <property type="entry name" value="D-isomer_2-hydroxyacid_DH"/>
</dbReference>
<dbReference type="GO" id="GO:0030267">
    <property type="term" value="F:glyoxylate reductase (NADPH) activity"/>
    <property type="evidence" value="ECO:0007669"/>
    <property type="project" value="TreeGrafter"/>
</dbReference>
<dbReference type="eggNOG" id="COG1052">
    <property type="taxonomic scope" value="Bacteria"/>
</dbReference>
<dbReference type="CDD" id="cd05301">
    <property type="entry name" value="GDH"/>
    <property type="match status" value="1"/>
</dbReference>
<dbReference type="InterPro" id="IPR006139">
    <property type="entry name" value="D-isomer_2_OHA_DH_cat_dom"/>
</dbReference>
<dbReference type="AlphaFoldDB" id="D6Y182"/>
<dbReference type="Gene3D" id="3.40.50.720">
    <property type="entry name" value="NAD(P)-binding Rossmann-like Domain"/>
    <property type="match status" value="2"/>
</dbReference>
<dbReference type="SUPFAM" id="SSF51735">
    <property type="entry name" value="NAD(P)-binding Rossmann-fold domains"/>
    <property type="match status" value="1"/>
</dbReference>
<dbReference type="GO" id="GO:0005829">
    <property type="term" value="C:cytosol"/>
    <property type="evidence" value="ECO:0007669"/>
    <property type="project" value="TreeGrafter"/>
</dbReference>
<dbReference type="HOGENOM" id="CLU_019796_1_2_9"/>
<dbReference type="Pfam" id="PF02826">
    <property type="entry name" value="2-Hacid_dh_C"/>
    <property type="match status" value="1"/>
</dbReference>
<dbReference type="PROSITE" id="PS00065">
    <property type="entry name" value="D_2_HYDROXYACID_DH_1"/>
    <property type="match status" value="1"/>
</dbReference>
<dbReference type="GO" id="GO:0016618">
    <property type="term" value="F:hydroxypyruvate reductase [NAD(P)H] activity"/>
    <property type="evidence" value="ECO:0007669"/>
    <property type="project" value="TreeGrafter"/>
</dbReference>
<dbReference type="InterPro" id="IPR006140">
    <property type="entry name" value="D-isomer_DH_NAD-bd"/>
</dbReference>
<feature type="domain" description="D-isomer specific 2-hydroxyacid dehydrogenase catalytic" evidence="5">
    <location>
        <begin position="6"/>
        <end position="321"/>
    </location>
</feature>
<dbReference type="STRING" id="439292.Bsel_1172"/>
<evidence type="ECO:0000259" key="6">
    <source>
        <dbReference type="Pfam" id="PF02826"/>
    </source>
</evidence>